<protein>
    <recommendedName>
        <fullName evidence="5">Homeodomain-like</fullName>
    </recommendedName>
</protein>
<sequence>MRTSFADAEDKLLVQIAFQFEREGLRITWDYVVRRMKTKRPARQFRLRLASLKRTYGKSISGFPPCFLGGLYSRRLLSAPGLPPPPRVSQRPARPNRVHSSPPAHVQGLSVRQGGQCDRGDHPAVATAASGAACIVGAFEQSLATGMLMTTPLRASVAQSASRSPQNFKDNKVTVAREQYALRQQQGGLWWCNF</sequence>
<dbReference type="Proteomes" id="UP000736787">
    <property type="component" value="Unassembled WGS sequence"/>
</dbReference>
<dbReference type="EMBL" id="RCMK01000202">
    <property type="protein sequence ID" value="KAG2944405.1"/>
    <property type="molecule type" value="Genomic_DNA"/>
</dbReference>
<accession>A0A8T1DSF7</accession>
<evidence type="ECO:0000313" key="2">
    <source>
        <dbReference type="EMBL" id="KAG2859521.1"/>
    </source>
</evidence>
<evidence type="ECO:0000256" key="1">
    <source>
        <dbReference type="SAM" id="MobiDB-lite"/>
    </source>
</evidence>
<dbReference type="AlphaFoldDB" id="A0A8T1DSF7"/>
<dbReference type="Proteomes" id="UP000735874">
    <property type="component" value="Unassembled WGS sequence"/>
</dbReference>
<feature type="region of interest" description="Disordered" evidence="1">
    <location>
        <begin position="82"/>
        <end position="122"/>
    </location>
</feature>
<evidence type="ECO:0000313" key="3">
    <source>
        <dbReference type="EMBL" id="KAG2944405.1"/>
    </source>
</evidence>
<name>A0A8T1DSF7_9STRA</name>
<organism evidence="3 4">
    <name type="scientific">Phytophthora cactorum</name>
    <dbReference type="NCBI Taxonomy" id="29920"/>
    <lineage>
        <taxon>Eukaryota</taxon>
        <taxon>Sar</taxon>
        <taxon>Stramenopiles</taxon>
        <taxon>Oomycota</taxon>
        <taxon>Peronosporomycetes</taxon>
        <taxon>Peronosporales</taxon>
        <taxon>Peronosporaceae</taxon>
        <taxon>Phytophthora</taxon>
    </lineage>
</organism>
<dbReference type="EMBL" id="RCMG01000213">
    <property type="protein sequence ID" value="KAG2859521.1"/>
    <property type="molecule type" value="Genomic_DNA"/>
</dbReference>
<comment type="caution">
    <text evidence="3">The sequence shown here is derived from an EMBL/GenBank/DDBJ whole genome shotgun (WGS) entry which is preliminary data.</text>
</comment>
<evidence type="ECO:0000313" key="4">
    <source>
        <dbReference type="Proteomes" id="UP000736787"/>
    </source>
</evidence>
<dbReference type="VEuPathDB" id="FungiDB:PC110_g10547"/>
<gene>
    <name evidence="2" type="ORF">PC113_g8866</name>
    <name evidence="3" type="ORF">PC117_g9053</name>
</gene>
<reference evidence="3" key="1">
    <citation type="submission" date="2018-10" db="EMBL/GenBank/DDBJ databases">
        <title>Effector identification in a new, highly contiguous assembly of the strawberry crown rot pathogen Phytophthora cactorum.</title>
        <authorList>
            <person name="Armitage A.D."/>
            <person name="Nellist C.F."/>
            <person name="Bates H."/>
            <person name="Vickerstaff R.J."/>
            <person name="Harrison R.J."/>
        </authorList>
    </citation>
    <scope>NUCLEOTIDE SEQUENCE</scope>
    <source>
        <strain evidence="2">15-7</strain>
        <strain evidence="3">4040</strain>
    </source>
</reference>
<evidence type="ECO:0008006" key="5">
    <source>
        <dbReference type="Google" id="ProtNLM"/>
    </source>
</evidence>
<proteinExistence type="predicted"/>